<comment type="caution">
    <text evidence="2">The sequence shown here is derived from an EMBL/GenBank/DDBJ whole genome shotgun (WGS) entry which is preliminary data.</text>
</comment>
<dbReference type="OrthoDB" id="20837at2"/>
<dbReference type="Gene3D" id="1.10.405.20">
    <property type="match status" value="1"/>
</dbReference>
<protein>
    <submittedName>
        <fullName evidence="2">FAD-dependent oxidoreductase</fullName>
    </submittedName>
</protein>
<dbReference type="PANTHER" id="PTHR42923:SF17">
    <property type="entry name" value="AMINE OXIDASE DOMAIN-CONTAINING PROTEIN"/>
    <property type="match status" value="1"/>
</dbReference>
<dbReference type="Gene3D" id="3.50.50.60">
    <property type="entry name" value="FAD/NAD(P)-binding domain"/>
    <property type="match status" value="1"/>
</dbReference>
<keyword evidence="3" id="KW-1185">Reference proteome</keyword>
<dbReference type="Gene3D" id="3.30.70.1990">
    <property type="match status" value="1"/>
</dbReference>
<dbReference type="AlphaFoldDB" id="A0A506U3D8"/>
<accession>A0A506U3D8</accession>
<dbReference type="Proteomes" id="UP000320314">
    <property type="component" value="Unassembled WGS sequence"/>
</dbReference>
<dbReference type="GO" id="GO:0016491">
    <property type="term" value="F:oxidoreductase activity"/>
    <property type="evidence" value="ECO:0007669"/>
    <property type="project" value="InterPro"/>
</dbReference>
<evidence type="ECO:0000259" key="1">
    <source>
        <dbReference type="Pfam" id="PF01593"/>
    </source>
</evidence>
<organism evidence="2 3">
    <name type="scientific">Pararhizobium mangrovi</name>
    <dbReference type="NCBI Taxonomy" id="2590452"/>
    <lineage>
        <taxon>Bacteria</taxon>
        <taxon>Pseudomonadati</taxon>
        <taxon>Pseudomonadota</taxon>
        <taxon>Alphaproteobacteria</taxon>
        <taxon>Hyphomicrobiales</taxon>
        <taxon>Rhizobiaceae</taxon>
        <taxon>Rhizobium/Agrobacterium group</taxon>
        <taxon>Pararhizobium</taxon>
    </lineage>
</organism>
<sequence>MSAAPPFARSGGAKRIAVVGSGISGASAAWALRDVHDVTLYESRARPGGHTATVEVDYDGTPIAVDTGFIVYNEANYPNLTALFSHLGVGTHASDMSFSLSIDHGRMEWCGNGLGGLFAQKSNLLRPRFLRMVADVVRFNRQCLADRRSGRLAGKSVGDYLADRRFSKSFAELYLAPMAAAIWSTPSENILDFSAEQLVTFFDNHRLIYARQQDWRTVTGGSRRYLDRLLAPLGSRVKLGRGVLSIRRRDGEVSILDDTGTETVFDRVILATHSDQALGVLEEPTPEERAILSAIPYSANRVVLHRDPAFMPKRRRAWSSWNYHRSHAGPGDAAVSVTYWMNRLQDIDPACPLFVTLNPEREPAEGSVFGEFSYAHPQFAGEAMAVQARLEAIQGLNGTFFAGAWTGYGFHEDGLVSGLAAAEALGGVIPWRIGKDEPEPALPAAAE</sequence>
<dbReference type="SUPFAM" id="SSF51905">
    <property type="entry name" value="FAD/NAD(P)-binding domain"/>
    <property type="match status" value="1"/>
</dbReference>
<dbReference type="Pfam" id="PF01593">
    <property type="entry name" value="Amino_oxidase"/>
    <property type="match status" value="1"/>
</dbReference>
<name>A0A506U3D8_9HYPH</name>
<dbReference type="InterPro" id="IPR036188">
    <property type="entry name" value="FAD/NAD-bd_sf"/>
</dbReference>
<dbReference type="PANTHER" id="PTHR42923">
    <property type="entry name" value="PROTOPORPHYRINOGEN OXIDASE"/>
    <property type="match status" value="1"/>
</dbReference>
<dbReference type="InterPro" id="IPR050464">
    <property type="entry name" value="Zeta_carotene_desat/Oxidored"/>
</dbReference>
<feature type="domain" description="Amine oxidase" evidence="1">
    <location>
        <begin position="23"/>
        <end position="342"/>
    </location>
</feature>
<proteinExistence type="predicted"/>
<dbReference type="InterPro" id="IPR002937">
    <property type="entry name" value="Amino_oxidase"/>
</dbReference>
<dbReference type="EMBL" id="VHLH01000031">
    <property type="protein sequence ID" value="TPW26407.1"/>
    <property type="molecule type" value="Genomic_DNA"/>
</dbReference>
<dbReference type="RefSeq" id="WP_141167919.1">
    <property type="nucleotide sequence ID" value="NZ_VHLH01000031.1"/>
</dbReference>
<gene>
    <name evidence="2" type="ORF">FJU11_15145</name>
</gene>
<reference evidence="2 3" key="1">
    <citation type="submission" date="2019-06" db="EMBL/GenBank/DDBJ databases">
        <authorList>
            <person name="Li M."/>
        </authorList>
    </citation>
    <scope>NUCLEOTIDE SEQUENCE [LARGE SCALE GENOMIC DNA]</scope>
    <source>
        <strain evidence="2 3">BGMRC6574</strain>
    </source>
</reference>
<evidence type="ECO:0000313" key="3">
    <source>
        <dbReference type="Proteomes" id="UP000320314"/>
    </source>
</evidence>
<evidence type="ECO:0000313" key="2">
    <source>
        <dbReference type="EMBL" id="TPW26407.1"/>
    </source>
</evidence>